<name>A0A7J6NRT6_PEROL</name>
<dbReference type="InterPro" id="IPR027831">
    <property type="entry name" value="DUF4485"/>
</dbReference>
<reference evidence="3 4" key="1">
    <citation type="submission" date="2020-04" db="EMBL/GenBank/DDBJ databases">
        <title>Perkinsus olseni comparative genomics.</title>
        <authorList>
            <person name="Bogema D.R."/>
        </authorList>
    </citation>
    <scope>NUCLEOTIDE SEQUENCE [LARGE SCALE GENOMIC DNA]</scope>
    <source>
        <strain evidence="3">00978-12</strain>
    </source>
</reference>
<dbReference type="Proteomes" id="UP000541610">
    <property type="component" value="Unassembled WGS sequence"/>
</dbReference>
<feature type="region of interest" description="Disordered" evidence="1">
    <location>
        <begin position="167"/>
        <end position="206"/>
    </location>
</feature>
<evidence type="ECO:0000259" key="2">
    <source>
        <dbReference type="Pfam" id="PF14846"/>
    </source>
</evidence>
<feature type="domain" description="DUF4485" evidence="2">
    <location>
        <begin position="44"/>
        <end position="111"/>
    </location>
</feature>
<evidence type="ECO:0000256" key="1">
    <source>
        <dbReference type="SAM" id="MobiDB-lite"/>
    </source>
</evidence>
<feature type="compositionally biased region" description="Basic and acidic residues" evidence="1">
    <location>
        <begin position="169"/>
        <end position="199"/>
    </location>
</feature>
<gene>
    <name evidence="3" type="ORF">FOZ60_005051</name>
</gene>
<dbReference type="AlphaFoldDB" id="A0A7J6NRT6"/>
<proteinExistence type="predicted"/>
<dbReference type="Pfam" id="PF14846">
    <property type="entry name" value="DUF4485"/>
    <property type="match status" value="1"/>
</dbReference>
<accession>A0A7J6NRT6</accession>
<protein>
    <recommendedName>
        <fullName evidence="2">DUF4485 domain-containing protein</fullName>
    </recommendedName>
</protein>
<dbReference type="OrthoDB" id="10468428at2759"/>
<dbReference type="EMBL" id="JABANP010000216">
    <property type="protein sequence ID" value="KAF4686583.1"/>
    <property type="molecule type" value="Genomic_DNA"/>
</dbReference>
<sequence length="334" mass="38460">MSGHAVLSPTIVSSKRPASIQLDVDFKALTRDIERLLGRWKPRSADERHAKVRASLWLQRLRAFQCGRQVSLQQTRNDYALLLKQGCVTGHFLAPLDKAPSKEDLTPLQRHVVWSLRRWEKVEALLDPAGRRKTALNIMARHENFACDTEGVIDRFLERINRQPSFSRLGRETTKRDLSQSGKEDDSSQQRPAQREGTPRKRRQDAALRGVVEENLLLRGQLRDAHHRIFILERQLQRCTSERPRVTSQPADSPTLVKSVLHESSDFERPLPVHRPEEKTVVDSGTPKTDIIFKSSPRLREDSWQETRRSLEDLMRSIDPRAAGDFDFRSLTMT</sequence>
<evidence type="ECO:0000313" key="3">
    <source>
        <dbReference type="EMBL" id="KAF4686583.1"/>
    </source>
</evidence>
<organism evidence="3 4">
    <name type="scientific">Perkinsus olseni</name>
    <name type="common">Perkinsus atlanticus</name>
    <dbReference type="NCBI Taxonomy" id="32597"/>
    <lineage>
        <taxon>Eukaryota</taxon>
        <taxon>Sar</taxon>
        <taxon>Alveolata</taxon>
        <taxon>Perkinsozoa</taxon>
        <taxon>Perkinsea</taxon>
        <taxon>Perkinsida</taxon>
        <taxon>Perkinsidae</taxon>
        <taxon>Perkinsus</taxon>
    </lineage>
</organism>
<comment type="caution">
    <text evidence="3">The sequence shown here is derived from an EMBL/GenBank/DDBJ whole genome shotgun (WGS) entry which is preliminary data.</text>
</comment>
<evidence type="ECO:0000313" key="4">
    <source>
        <dbReference type="Proteomes" id="UP000541610"/>
    </source>
</evidence>